<reference evidence="1 2" key="1">
    <citation type="journal article" date="2017" name="Environ. Microbiol.">
        <title>Decay of the glycolytic pathway and adaptation to intranuclear parasitism within Enterocytozoonidae microsporidia.</title>
        <authorList>
            <person name="Wiredu Boakye D."/>
            <person name="Jaroenlak P."/>
            <person name="Prachumwat A."/>
            <person name="Williams T.A."/>
            <person name="Bateman K.S."/>
            <person name="Itsathitphaisarn O."/>
            <person name="Sritunyalucksana K."/>
            <person name="Paszkiewicz K.H."/>
            <person name="Moore K.A."/>
            <person name="Stentiford G.D."/>
            <person name="Williams B.A."/>
        </authorList>
    </citation>
    <scope>NUCLEOTIDE SEQUENCE [LARGE SCALE GENOMIC DNA]</scope>
    <source>
        <strain evidence="2">canceri</strain>
    </source>
</reference>
<accession>A0A1X0QJZ2</accession>
<sequence>MNKQIEENKNDINELKKLLPFCETEDVVEILKLTKYNKDRFELHALIREEFSHSGLVIRLLDDFSDLNNKISLIELSKLTIKIDDEQFIKSIKNLSKNDLRFLIKKLKFNKSLNLYKNLIYSEFASDEFVRIRLFEFNYNNLMGWLRTNQYIFDYQNQVYIISLIKKFKKRLNLSEFKKLSKQMIKSNNCSRRHFGLMIYFEVSDIIEDFIFKLTEDINSEIRNLVVSKIELLDESNDKLLENLKSIDTRISEGAAMKIINVLTKENTEKFKSELEKEIKNHLFEYPGYMYFMIKYSSSNTDMYQMLSDYLFSELDLQKFNQLKLKTQIYLIEYLIKNFHNNEKVKFMICKIFLECNNYGLIINLRQIMRNRMSVDIAYGFEYLINNVKSNSIVFRKGGGISSYFTLTDDFLTVVIECVRNLVGEYNELLEYHLLNILEALLVSKRIVGVVKFVSNKNSNDGIFIKKEVKNYLKEIIIDDTCQIIDIFTLIAFKSLKSKSFLIKNCGLSIFTCLLKNKRSTFYSNEIRRFIFKEREDLKYYVLMIYDKIFNLNEYEIDFIKKVSLEKSIEGIKAKNILSRESNDFDDNIDIKLVILKDNPSIIYSCLIEVLNSDYLKERNTAIDYFNKNLADGNLVTFEEECRIRISDLIKKLKIEKEVVKKLIKLKENQMVYSYSDFQYDIDLLN</sequence>
<dbReference type="EMBL" id="LTAI01000077">
    <property type="protein sequence ID" value="ORE00015.1"/>
    <property type="molecule type" value="Genomic_DNA"/>
</dbReference>
<evidence type="ECO:0000313" key="1">
    <source>
        <dbReference type="EMBL" id="ORE00015.1"/>
    </source>
</evidence>
<gene>
    <name evidence="1" type="ORF">A0H76_2492</name>
</gene>
<evidence type="ECO:0000313" key="2">
    <source>
        <dbReference type="Proteomes" id="UP000192501"/>
    </source>
</evidence>
<dbReference type="AlphaFoldDB" id="A0A1X0QJZ2"/>
<proteinExistence type="predicted"/>
<comment type="caution">
    <text evidence="1">The sequence shown here is derived from an EMBL/GenBank/DDBJ whole genome shotgun (WGS) entry which is preliminary data.</text>
</comment>
<dbReference type="Proteomes" id="UP000192501">
    <property type="component" value="Unassembled WGS sequence"/>
</dbReference>
<organism evidence="1 2">
    <name type="scientific">Hepatospora eriocheir</name>
    <dbReference type="NCBI Taxonomy" id="1081669"/>
    <lineage>
        <taxon>Eukaryota</taxon>
        <taxon>Fungi</taxon>
        <taxon>Fungi incertae sedis</taxon>
        <taxon>Microsporidia</taxon>
        <taxon>Hepatosporidae</taxon>
        <taxon>Hepatospora</taxon>
    </lineage>
</organism>
<dbReference type="VEuPathDB" id="MicrosporidiaDB:A0H76_2492"/>
<name>A0A1X0QJZ2_9MICR</name>
<protein>
    <submittedName>
        <fullName evidence="1">Uncharacterized protein</fullName>
    </submittedName>
</protein>
<dbReference type="VEuPathDB" id="MicrosporidiaDB:HERIO_585"/>